<dbReference type="Gene3D" id="3.30.420.10">
    <property type="entry name" value="Ribonuclease H-like superfamily/Ribonuclease H"/>
    <property type="match status" value="1"/>
</dbReference>
<gene>
    <name evidence="1" type="ORF">ANN_15345</name>
</gene>
<protein>
    <submittedName>
        <fullName evidence="1">Uncharacterized protein</fullName>
    </submittedName>
</protein>
<keyword evidence="2" id="KW-1185">Reference proteome</keyword>
<dbReference type="PANTHER" id="PTHR47326:SF1">
    <property type="entry name" value="HTH PSQ-TYPE DOMAIN-CONTAINING PROTEIN"/>
    <property type="match status" value="1"/>
</dbReference>
<evidence type="ECO:0000313" key="1">
    <source>
        <dbReference type="EMBL" id="KAJ4433088.1"/>
    </source>
</evidence>
<dbReference type="PANTHER" id="PTHR47326">
    <property type="entry name" value="TRANSPOSABLE ELEMENT TC3 TRANSPOSASE-LIKE PROTEIN"/>
    <property type="match status" value="1"/>
</dbReference>
<name>A0ABQ8SGJ7_PERAM</name>
<dbReference type="EMBL" id="JAJSOF020000027">
    <property type="protein sequence ID" value="KAJ4433088.1"/>
    <property type="molecule type" value="Genomic_DNA"/>
</dbReference>
<accession>A0ABQ8SGJ7</accession>
<proteinExistence type="predicted"/>
<sequence length="260" mass="29618">MGNITLIGNTIIIYSLFTTANVQNVLHLLEDSASFDPDILLSRFKVLQLDPSSSFVPISLQRDVIVVHRSGEIRNTLFAPAMNNTGRLQSLRTAAAEENILRSVDRTPADRHFVSRILVLDEAIFTRNGIFNRHSQHVWAYQNPNTTEEINSQHQFSFNTWMGVIGNILQGPCELPTRLTDAGYLSFLQTELIQQLDVIPLATRFNMWLLQHGAPAHYDRAVKLHLDERFPSRWIGRKVPIAWPARSPDLTPCNFWFEAT</sequence>
<dbReference type="Proteomes" id="UP001148838">
    <property type="component" value="Unassembled WGS sequence"/>
</dbReference>
<comment type="caution">
    <text evidence="1">The sequence shown here is derived from an EMBL/GenBank/DDBJ whole genome shotgun (WGS) entry which is preliminary data.</text>
</comment>
<organism evidence="1 2">
    <name type="scientific">Periplaneta americana</name>
    <name type="common">American cockroach</name>
    <name type="synonym">Blatta americana</name>
    <dbReference type="NCBI Taxonomy" id="6978"/>
    <lineage>
        <taxon>Eukaryota</taxon>
        <taxon>Metazoa</taxon>
        <taxon>Ecdysozoa</taxon>
        <taxon>Arthropoda</taxon>
        <taxon>Hexapoda</taxon>
        <taxon>Insecta</taxon>
        <taxon>Pterygota</taxon>
        <taxon>Neoptera</taxon>
        <taxon>Polyneoptera</taxon>
        <taxon>Dictyoptera</taxon>
        <taxon>Blattodea</taxon>
        <taxon>Blattoidea</taxon>
        <taxon>Blattidae</taxon>
        <taxon>Blattinae</taxon>
        <taxon>Periplaneta</taxon>
    </lineage>
</organism>
<dbReference type="InterPro" id="IPR036397">
    <property type="entry name" value="RNaseH_sf"/>
</dbReference>
<reference evidence="1 2" key="1">
    <citation type="journal article" date="2022" name="Allergy">
        <title>Genome assembly and annotation of Periplaneta americana reveal a comprehensive cockroach allergen profile.</title>
        <authorList>
            <person name="Wang L."/>
            <person name="Xiong Q."/>
            <person name="Saelim N."/>
            <person name="Wang L."/>
            <person name="Nong W."/>
            <person name="Wan A.T."/>
            <person name="Shi M."/>
            <person name="Liu X."/>
            <person name="Cao Q."/>
            <person name="Hui J.H.L."/>
            <person name="Sookrung N."/>
            <person name="Leung T.F."/>
            <person name="Tungtrongchitr A."/>
            <person name="Tsui S.K.W."/>
        </authorList>
    </citation>
    <scope>NUCLEOTIDE SEQUENCE [LARGE SCALE GENOMIC DNA]</scope>
    <source>
        <strain evidence="1">PWHHKU_190912</strain>
    </source>
</reference>
<evidence type="ECO:0000313" key="2">
    <source>
        <dbReference type="Proteomes" id="UP001148838"/>
    </source>
</evidence>